<name>A0A9Y2ILL2_9PSEU</name>
<feature type="compositionally biased region" description="Polar residues" evidence="1">
    <location>
        <begin position="1"/>
        <end position="10"/>
    </location>
</feature>
<dbReference type="Proteomes" id="UP001236014">
    <property type="component" value="Chromosome"/>
</dbReference>
<evidence type="ECO:0000313" key="2">
    <source>
        <dbReference type="EMBL" id="WIX82580.1"/>
    </source>
</evidence>
<proteinExistence type="predicted"/>
<dbReference type="KEGG" id="acab:QRX50_18305"/>
<reference evidence="2 3" key="1">
    <citation type="submission" date="2023-06" db="EMBL/GenBank/DDBJ databases">
        <authorList>
            <person name="Oyuntsetseg B."/>
            <person name="Kim S.B."/>
        </authorList>
    </citation>
    <scope>NUCLEOTIDE SEQUENCE [LARGE SCALE GENOMIC DNA]</scope>
    <source>
        <strain evidence="2 3">2-15</strain>
    </source>
</reference>
<feature type="region of interest" description="Disordered" evidence="1">
    <location>
        <begin position="1"/>
        <end position="25"/>
    </location>
</feature>
<accession>A0A9Y2ILL2</accession>
<dbReference type="AlphaFoldDB" id="A0A9Y2ILL2"/>
<feature type="compositionally biased region" description="Acidic residues" evidence="1">
    <location>
        <begin position="188"/>
        <end position="199"/>
    </location>
</feature>
<feature type="region of interest" description="Disordered" evidence="1">
    <location>
        <begin position="178"/>
        <end position="200"/>
    </location>
</feature>
<evidence type="ECO:0000313" key="3">
    <source>
        <dbReference type="Proteomes" id="UP001236014"/>
    </source>
</evidence>
<evidence type="ECO:0000256" key="1">
    <source>
        <dbReference type="SAM" id="MobiDB-lite"/>
    </source>
</evidence>
<keyword evidence="3" id="KW-1185">Reference proteome</keyword>
<gene>
    <name evidence="2" type="ORF">QRX50_18305</name>
</gene>
<organism evidence="2 3">
    <name type="scientific">Amycolatopsis carbonis</name>
    <dbReference type="NCBI Taxonomy" id="715471"/>
    <lineage>
        <taxon>Bacteria</taxon>
        <taxon>Bacillati</taxon>
        <taxon>Actinomycetota</taxon>
        <taxon>Actinomycetes</taxon>
        <taxon>Pseudonocardiales</taxon>
        <taxon>Pseudonocardiaceae</taxon>
        <taxon>Amycolatopsis</taxon>
    </lineage>
</organism>
<dbReference type="EMBL" id="CP127294">
    <property type="protein sequence ID" value="WIX82580.1"/>
    <property type="molecule type" value="Genomic_DNA"/>
</dbReference>
<protein>
    <submittedName>
        <fullName evidence="2">Uncharacterized protein</fullName>
    </submittedName>
</protein>
<sequence length="272" mass="29374">MTTPTGTGNAKQPAPNSGVKRGLPNIGLPEAEKMATKLWGIARLGKASTQAFAKQLGLSTSSGSWDTRLALMKGFQLIEKKDDQIGLTTLGQQLVNSSDPEQQKEARRAAVLHLKAYRELVTDFDGTPVPAVDVLASRLQYDYGKKEDFATAAANAFINSLQYAEMIDTSGVVRIQGDDKPGISELNDVPDEEESENDADIDRAFGDGGYLLETGPGEEPNNNPVMVEYESFPAAESHTESSIKLSVTLDLSKYRADEVIQILSSLGLTHRA</sequence>
<dbReference type="RefSeq" id="WP_285973146.1">
    <property type="nucleotide sequence ID" value="NZ_CP127294.1"/>
</dbReference>